<proteinExistence type="predicted"/>
<dbReference type="CDD" id="cd07379">
    <property type="entry name" value="MPP_239FB"/>
    <property type="match status" value="1"/>
</dbReference>
<dbReference type="Pfam" id="PF00149">
    <property type="entry name" value="Metallophos"/>
    <property type="match status" value="1"/>
</dbReference>
<dbReference type="Proteomes" id="UP000266188">
    <property type="component" value="Unassembled WGS sequence"/>
</dbReference>
<dbReference type="InterPro" id="IPR051693">
    <property type="entry name" value="UPF0046_metallophosphoest"/>
</dbReference>
<evidence type="ECO:0000313" key="2">
    <source>
        <dbReference type="EMBL" id="RJE18100.1"/>
    </source>
</evidence>
<dbReference type="SUPFAM" id="SSF56300">
    <property type="entry name" value="Metallo-dependent phosphatases"/>
    <property type="match status" value="1"/>
</dbReference>
<sequence length="311" mass="34240">MGLPASVKTRFLILSDTHGMRFRPDSNPSQQVDVVIHCGDLTTESKLAEYRSTIQLLNGLNAPLKLVIAGNHDFTLDTPVYRQKLSEASRFIDPALIIKEYGDYGEAKKLFDEAREAGIYLLDEGTHHFVLDNGASLTVYASPYTPSVGDWGFQYHPKQPHDFAMGAVDVAITHGPPLGVLDHTLSGVRAGSEDLFAAVARARPRIHCFGHIHEGWGAKLVTWKKNVSESPSHFSDIDHGKSALVENLASLDRKMPKPTGEKYYATSHCAGDKNPAVPGNQTLFVNAALRDTSYNPIQLPWLVDVELERAQ</sequence>
<comment type="caution">
    <text evidence="2">The sequence shown here is derived from an EMBL/GenBank/DDBJ whole genome shotgun (WGS) entry which is preliminary data.</text>
</comment>
<dbReference type="PANTHER" id="PTHR12905:SF0">
    <property type="entry name" value="CALCINEURIN-LIKE PHOSPHOESTERASE DOMAIN-CONTAINING PROTEIN"/>
    <property type="match status" value="1"/>
</dbReference>
<dbReference type="GO" id="GO:0016787">
    <property type="term" value="F:hydrolase activity"/>
    <property type="evidence" value="ECO:0007669"/>
    <property type="project" value="InterPro"/>
</dbReference>
<dbReference type="AlphaFoldDB" id="A0A3A2Z5Y9"/>
<keyword evidence="3" id="KW-1185">Reference proteome</keyword>
<name>A0A3A2Z5Y9_9EURO</name>
<dbReference type="InterPro" id="IPR029052">
    <property type="entry name" value="Metallo-depent_PP-like"/>
</dbReference>
<reference evidence="3" key="1">
    <citation type="submission" date="2017-02" db="EMBL/GenBank/DDBJ databases">
        <authorList>
            <person name="Tafer H."/>
            <person name="Lopandic K."/>
        </authorList>
    </citation>
    <scope>NUCLEOTIDE SEQUENCE [LARGE SCALE GENOMIC DNA]</scope>
    <source>
        <strain evidence="3">CBS 366.77</strain>
    </source>
</reference>
<protein>
    <submittedName>
        <fullName evidence="2">Metallophosphoesterase domain-containing protein</fullName>
    </submittedName>
</protein>
<gene>
    <name evidence="2" type="ORF">PHISCL_09559</name>
</gene>
<evidence type="ECO:0000259" key="1">
    <source>
        <dbReference type="Pfam" id="PF00149"/>
    </source>
</evidence>
<dbReference type="PANTHER" id="PTHR12905">
    <property type="entry name" value="METALLOPHOSPHOESTERASE"/>
    <property type="match status" value="1"/>
</dbReference>
<dbReference type="InterPro" id="IPR004843">
    <property type="entry name" value="Calcineurin-like_PHP"/>
</dbReference>
<organism evidence="2 3">
    <name type="scientific">Aspergillus sclerotialis</name>
    <dbReference type="NCBI Taxonomy" id="2070753"/>
    <lineage>
        <taxon>Eukaryota</taxon>
        <taxon>Fungi</taxon>
        <taxon>Dikarya</taxon>
        <taxon>Ascomycota</taxon>
        <taxon>Pezizomycotina</taxon>
        <taxon>Eurotiomycetes</taxon>
        <taxon>Eurotiomycetidae</taxon>
        <taxon>Eurotiales</taxon>
        <taxon>Aspergillaceae</taxon>
        <taxon>Aspergillus</taxon>
        <taxon>Aspergillus subgen. Polypaecilum</taxon>
    </lineage>
</organism>
<feature type="domain" description="Calcineurin-like phosphoesterase" evidence="1">
    <location>
        <begin position="10"/>
        <end position="214"/>
    </location>
</feature>
<evidence type="ECO:0000313" key="3">
    <source>
        <dbReference type="Proteomes" id="UP000266188"/>
    </source>
</evidence>
<dbReference type="OrthoDB" id="630188at2759"/>
<accession>A0A3A2Z5Y9</accession>
<dbReference type="EMBL" id="MVGC01000624">
    <property type="protein sequence ID" value="RJE18100.1"/>
    <property type="molecule type" value="Genomic_DNA"/>
</dbReference>
<dbReference type="Gene3D" id="3.60.21.10">
    <property type="match status" value="1"/>
</dbReference>